<keyword evidence="12" id="KW-1133">Transmembrane helix</keyword>
<evidence type="ECO:0000256" key="16">
    <source>
        <dbReference type="PROSITE-ProRule" id="PRU00091"/>
    </source>
</evidence>
<feature type="compositionally biased region" description="Low complexity" evidence="17">
    <location>
        <begin position="11"/>
        <end position="25"/>
    </location>
</feature>
<name>M4B3R7_HYAAE</name>
<feature type="domain" description="FYVE-type" evidence="18">
    <location>
        <begin position="371"/>
        <end position="445"/>
    </location>
</feature>
<keyword evidence="9 16" id="KW-0863">Zinc-finger</keyword>
<evidence type="ECO:0000256" key="8">
    <source>
        <dbReference type="ARBA" id="ARBA00022753"/>
    </source>
</evidence>
<dbReference type="PANTHER" id="PTHR14543">
    <property type="entry name" value="PROTRUDIN"/>
    <property type="match status" value="1"/>
</dbReference>
<dbReference type="InterPro" id="IPR017455">
    <property type="entry name" value="Znf_FYVE-rel"/>
</dbReference>
<dbReference type="GO" id="GO:0005789">
    <property type="term" value="C:endoplasmic reticulum membrane"/>
    <property type="evidence" value="ECO:0007669"/>
    <property type="project" value="UniProtKB-SubCell"/>
</dbReference>
<keyword evidence="13" id="KW-0472">Membrane</keyword>
<feature type="region of interest" description="Disordered" evidence="17">
    <location>
        <begin position="519"/>
        <end position="579"/>
    </location>
</feature>
<dbReference type="OMA" id="PRWSRKY"/>
<dbReference type="InterPro" id="IPR000306">
    <property type="entry name" value="Znf_FYVE"/>
</dbReference>
<evidence type="ECO:0000256" key="3">
    <source>
        <dbReference type="ARBA" id="ARBA00004477"/>
    </source>
</evidence>
<reference evidence="20" key="1">
    <citation type="journal article" date="2010" name="Science">
        <title>Signatures of adaptation to obligate biotrophy in the Hyaloperonospora arabidopsidis genome.</title>
        <authorList>
            <person name="Baxter L."/>
            <person name="Tripathy S."/>
            <person name="Ishaque N."/>
            <person name="Boot N."/>
            <person name="Cabral A."/>
            <person name="Kemen E."/>
            <person name="Thines M."/>
            <person name="Ah-Fong A."/>
            <person name="Anderson R."/>
            <person name="Badejoko W."/>
            <person name="Bittner-Eddy P."/>
            <person name="Boore J.L."/>
            <person name="Chibucos M.C."/>
            <person name="Coates M."/>
            <person name="Dehal P."/>
            <person name="Delehaunty K."/>
            <person name="Dong S."/>
            <person name="Downton P."/>
            <person name="Dumas B."/>
            <person name="Fabro G."/>
            <person name="Fronick C."/>
            <person name="Fuerstenberg S.I."/>
            <person name="Fulton L."/>
            <person name="Gaulin E."/>
            <person name="Govers F."/>
            <person name="Hughes L."/>
            <person name="Humphray S."/>
            <person name="Jiang R.H."/>
            <person name="Judelson H."/>
            <person name="Kamoun S."/>
            <person name="Kyung K."/>
            <person name="Meijer H."/>
            <person name="Minx P."/>
            <person name="Morris P."/>
            <person name="Nelson J."/>
            <person name="Phuntumart V."/>
            <person name="Qutob D."/>
            <person name="Rehmany A."/>
            <person name="Rougon-Cardoso A."/>
            <person name="Ryden P."/>
            <person name="Torto-Alalibo T."/>
            <person name="Studholme D."/>
            <person name="Wang Y."/>
            <person name="Win J."/>
            <person name="Wood J."/>
            <person name="Clifton S.W."/>
            <person name="Rogers J."/>
            <person name="Van den Ackerveken G."/>
            <person name="Jones J.D."/>
            <person name="McDowell J.M."/>
            <person name="Beynon J."/>
            <person name="Tyler B.M."/>
        </authorList>
    </citation>
    <scope>NUCLEOTIDE SEQUENCE [LARGE SCALE GENOMIC DNA]</scope>
    <source>
        <strain evidence="20">Emoy2</strain>
    </source>
</reference>
<dbReference type="GO" id="GO:0071782">
    <property type="term" value="C:endoplasmic reticulum tubular network"/>
    <property type="evidence" value="ECO:0007669"/>
    <property type="project" value="TreeGrafter"/>
</dbReference>
<dbReference type="GO" id="GO:0072659">
    <property type="term" value="P:protein localization to plasma membrane"/>
    <property type="evidence" value="ECO:0007669"/>
    <property type="project" value="InterPro"/>
</dbReference>
<evidence type="ECO:0000256" key="11">
    <source>
        <dbReference type="ARBA" id="ARBA00022833"/>
    </source>
</evidence>
<keyword evidence="11" id="KW-0862">Zinc</keyword>
<dbReference type="Pfam" id="PF01363">
    <property type="entry name" value="FYVE"/>
    <property type="match status" value="1"/>
</dbReference>
<evidence type="ECO:0000259" key="18">
    <source>
        <dbReference type="PROSITE" id="PS50178"/>
    </source>
</evidence>
<evidence type="ECO:0000256" key="15">
    <source>
        <dbReference type="ARBA" id="ARBA00032025"/>
    </source>
</evidence>
<evidence type="ECO:0000256" key="2">
    <source>
        <dbReference type="ARBA" id="ARBA00004460"/>
    </source>
</evidence>
<evidence type="ECO:0000256" key="6">
    <source>
        <dbReference type="ARBA" id="ARBA00022692"/>
    </source>
</evidence>
<dbReference type="Gene3D" id="3.30.40.10">
    <property type="entry name" value="Zinc/RING finger domain, C3HC4 (zinc finger)"/>
    <property type="match status" value="1"/>
</dbReference>
<evidence type="ECO:0000256" key="9">
    <source>
        <dbReference type="ARBA" id="ARBA00022771"/>
    </source>
</evidence>
<evidence type="ECO:0000256" key="10">
    <source>
        <dbReference type="ARBA" id="ARBA00022824"/>
    </source>
</evidence>
<keyword evidence="10" id="KW-0256">Endoplasmic reticulum</keyword>
<evidence type="ECO:0000256" key="4">
    <source>
        <dbReference type="ARBA" id="ARBA00015523"/>
    </source>
</evidence>
<reference evidence="19" key="2">
    <citation type="submission" date="2015-06" db="UniProtKB">
        <authorList>
            <consortium name="EnsemblProtists"/>
        </authorList>
    </citation>
    <scope>IDENTIFICATION</scope>
    <source>
        <strain evidence="19">Emoy2</strain>
    </source>
</reference>
<keyword evidence="6" id="KW-0812">Transmembrane</keyword>
<feature type="compositionally biased region" description="Low complexity" evidence="17">
    <location>
        <begin position="623"/>
        <end position="635"/>
    </location>
</feature>
<dbReference type="InParanoid" id="M4B3R7"/>
<organism evidence="19 20">
    <name type="scientific">Hyaloperonospora arabidopsidis (strain Emoy2)</name>
    <name type="common">Downy mildew agent</name>
    <name type="synonym">Peronospora arabidopsidis</name>
    <dbReference type="NCBI Taxonomy" id="559515"/>
    <lineage>
        <taxon>Eukaryota</taxon>
        <taxon>Sar</taxon>
        <taxon>Stramenopiles</taxon>
        <taxon>Oomycota</taxon>
        <taxon>Peronosporomycetes</taxon>
        <taxon>Peronosporales</taxon>
        <taxon>Peronosporaceae</taxon>
        <taxon>Hyaloperonospora</taxon>
    </lineage>
</organism>
<dbReference type="InterPro" id="IPR013083">
    <property type="entry name" value="Znf_RING/FYVE/PHD"/>
</dbReference>
<dbReference type="eggNOG" id="ENOG502S2PP">
    <property type="taxonomic scope" value="Eukaryota"/>
</dbReference>
<evidence type="ECO:0000256" key="1">
    <source>
        <dbReference type="ARBA" id="ARBA00004195"/>
    </source>
</evidence>
<feature type="region of interest" description="Disordered" evidence="17">
    <location>
        <begin position="1"/>
        <end position="25"/>
    </location>
</feature>
<evidence type="ECO:0000256" key="17">
    <source>
        <dbReference type="SAM" id="MobiDB-lite"/>
    </source>
</evidence>
<accession>M4B3R7</accession>
<evidence type="ECO:0000256" key="5">
    <source>
        <dbReference type="ARBA" id="ARBA00022475"/>
    </source>
</evidence>
<dbReference type="GO" id="GO:0016192">
    <property type="term" value="P:vesicle-mediated transport"/>
    <property type="evidence" value="ECO:0007669"/>
    <property type="project" value="InterPro"/>
</dbReference>
<keyword evidence="5" id="KW-1003">Cell membrane</keyword>
<keyword evidence="7" id="KW-0479">Metal-binding</keyword>
<proteinExistence type="predicted"/>
<keyword evidence="8" id="KW-0967">Endosome</keyword>
<comment type="subcellular location">
    <subcellularLocation>
        <location evidence="2">Cell projection</location>
        <location evidence="2">Growth cone membrane</location>
        <topology evidence="2">Multi-pass membrane protein</topology>
    </subcellularLocation>
    <subcellularLocation>
        <location evidence="3">Endoplasmic reticulum membrane</location>
        <topology evidence="3">Multi-pass membrane protein</topology>
    </subcellularLocation>
    <subcellularLocation>
        <location evidence="1">Recycling endosome membrane</location>
        <topology evidence="1">Multi-pass membrane protein</topology>
    </subcellularLocation>
</comment>
<evidence type="ECO:0000256" key="13">
    <source>
        <dbReference type="ARBA" id="ARBA00023136"/>
    </source>
</evidence>
<protein>
    <recommendedName>
        <fullName evidence="4">Protrudin</fullName>
    </recommendedName>
    <alternativeName>
        <fullName evidence="15">Zinc finger FYVE domain-containing protein 27</fullName>
    </alternativeName>
</protein>
<dbReference type="GO" id="GO:0008270">
    <property type="term" value="F:zinc ion binding"/>
    <property type="evidence" value="ECO:0007669"/>
    <property type="project" value="UniProtKB-KW"/>
</dbReference>
<dbReference type="SUPFAM" id="SSF57903">
    <property type="entry name" value="FYVE/PHD zinc finger"/>
    <property type="match status" value="1"/>
</dbReference>
<dbReference type="SMART" id="SM00064">
    <property type="entry name" value="FYVE"/>
    <property type="match status" value="1"/>
</dbReference>
<evidence type="ECO:0000256" key="14">
    <source>
        <dbReference type="ARBA" id="ARBA00023273"/>
    </source>
</evidence>
<dbReference type="PROSITE" id="PS50178">
    <property type="entry name" value="ZF_FYVE"/>
    <property type="match status" value="1"/>
</dbReference>
<dbReference type="AlphaFoldDB" id="M4B3R7"/>
<dbReference type="EnsemblProtists" id="HpaT800916">
    <property type="protein sequence ID" value="HpaP800916"/>
    <property type="gene ID" value="HpaG800916"/>
</dbReference>
<keyword evidence="20" id="KW-1185">Reference proteome</keyword>
<dbReference type="VEuPathDB" id="FungiDB:HpaG800916"/>
<dbReference type="GO" id="GO:0055038">
    <property type="term" value="C:recycling endosome membrane"/>
    <property type="evidence" value="ECO:0007669"/>
    <property type="project" value="UniProtKB-SubCell"/>
</dbReference>
<dbReference type="GO" id="GO:0071787">
    <property type="term" value="P:endoplasmic reticulum tubular network formation"/>
    <property type="evidence" value="ECO:0007669"/>
    <property type="project" value="InterPro"/>
</dbReference>
<feature type="region of interest" description="Disordered" evidence="17">
    <location>
        <begin position="623"/>
        <end position="682"/>
    </location>
</feature>
<keyword evidence="14" id="KW-0966">Cell projection</keyword>
<sequence>MEPSVDKHVHSSSTAATSSSVTSPVMSALDAPAGATLWEAEGAPHSIMFPYVRDHADAMAARIRHEDPRVHYVALEQVHNIHRYKRITPLFEVTMTTTSAPSPVRPSLSSLSSSFSSLASLSSRCGEHGRDSTRSTLLVDTLDFRGTMFVPGSVDAVLDFLASETPRENYWVALNTLRDVKAAAVLSTARLKQPAQSRSTLSLTSGGDATAFPRWSRKYTATKFSLKSSAPVLDCCYAEYATRYTETNSDGHSRGHGCVYRRSVSERALSNSSRVSAEPLAKVRVRGATRFYIRDWLFDVVETQDPLVCSLVLTCSVFIPPTAECGAATVPGQDEFREFCTEMMAGARRALTHQWKDHAAHVGVRSSSSWRQEARCCTVCSAQFSLLRMHHTCRSCGSGVCSKCSLKTTPSSAATDASGRFGSSMVAGGSRSQQWGTHKRECLLCAQFGPDSGVNAPRGRGPVARGRHLSTSMASMSSSISRGYRASSGGVEAFDLEQEEKDKVCPDLELCSSASISGSRRQRSISSRGSQRSMSGLDDDEGSDEDVRLYTPRLDLRATTSSCSPESTDSNRRSRSTPGIVLLSDIETLTLSGSFHRAASMSAQSSASWLAASSSRLSAHARLPAKSSAAPSPAALRVQEVPHDRTASAADLTLLTTVKPRTGTRDGTQESSASTEEDEDVYMEDDLANFTLKLL</sequence>
<dbReference type="InterPro" id="IPR011011">
    <property type="entry name" value="Znf_FYVE_PHD"/>
</dbReference>
<dbReference type="Proteomes" id="UP000011713">
    <property type="component" value="Unassembled WGS sequence"/>
</dbReference>
<dbReference type="InterPro" id="IPR042405">
    <property type="entry name" value="Protrudin"/>
</dbReference>
<evidence type="ECO:0000313" key="20">
    <source>
        <dbReference type="Proteomes" id="UP000011713"/>
    </source>
</evidence>
<evidence type="ECO:0000256" key="12">
    <source>
        <dbReference type="ARBA" id="ARBA00022989"/>
    </source>
</evidence>
<dbReference type="EMBL" id="JH598179">
    <property type="status" value="NOT_ANNOTATED_CDS"/>
    <property type="molecule type" value="Genomic_DNA"/>
</dbReference>
<dbReference type="HOGENOM" id="CLU_408557_0_0_1"/>
<dbReference type="PANTHER" id="PTHR14543:SF1">
    <property type="entry name" value="PROTRUDIN"/>
    <property type="match status" value="1"/>
</dbReference>
<feature type="compositionally biased region" description="Polar residues" evidence="17">
    <location>
        <begin position="558"/>
        <end position="568"/>
    </location>
</feature>
<evidence type="ECO:0000256" key="7">
    <source>
        <dbReference type="ARBA" id="ARBA00022723"/>
    </source>
</evidence>
<evidence type="ECO:0000313" key="19">
    <source>
        <dbReference type="EnsemblProtists" id="HpaP800916"/>
    </source>
</evidence>
<feature type="compositionally biased region" description="Low complexity" evidence="17">
    <location>
        <begin position="519"/>
        <end position="536"/>
    </location>
</feature>